<gene>
    <name evidence="4" type="ORF">KHA93_21895</name>
</gene>
<dbReference type="Pfam" id="PF01370">
    <property type="entry name" value="Epimerase"/>
    <property type="match status" value="1"/>
</dbReference>
<dbReference type="PANTHER" id="PTHR11092:SF0">
    <property type="entry name" value="EPIMERASE FAMILY PROTEIN SDR39U1"/>
    <property type="match status" value="1"/>
</dbReference>
<name>A0A942TS08_9BACI</name>
<keyword evidence="5" id="KW-1185">Reference proteome</keyword>
<dbReference type="SUPFAM" id="SSF51735">
    <property type="entry name" value="NAD(P)-binding Rossmann-fold domains"/>
    <property type="match status" value="1"/>
</dbReference>
<dbReference type="PANTHER" id="PTHR11092">
    <property type="entry name" value="SUGAR NUCLEOTIDE EPIMERASE RELATED"/>
    <property type="match status" value="1"/>
</dbReference>
<dbReference type="Gene3D" id="3.40.50.720">
    <property type="entry name" value="NAD(P)-binding Rossmann-like Domain"/>
    <property type="match status" value="1"/>
</dbReference>
<dbReference type="InterPro" id="IPR013549">
    <property type="entry name" value="DUF1731"/>
</dbReference>
<sequence>MHIVIAGGSGFVGNALQERLLKDGHEITILTRNREKITESNLLRAVEWLNPNSKPEKHLKNVDAIVNIAGESLNGFRWTKAKKKRIVESRIRATREIVRIIGALDQMPKVLVNGSAVGYYGMSDEDTFTEESKTHANDFLASVVRKWEEETAQAEKFGIRTVYARLGVVLGKGGALPLMALPYKMGFGGRVGSGNQWVPWVHQDDVAGLFLFAIENESISGPLNVTAPNLVKNNEFSKMIGRVLHRPHWFPVPSIAMKVILGEMSEMLLRGQCVVPEKALQFGYTYQYPKLELALENILR</sequence>
<evidence type="ECO:0000259" key="2">
    <source>
        <dbReference type="Pfam" id="PF01370"/>
    </source>
</evidence>
<dbReference type="EMBL" id="JAGYPJ010000001">
    <property type="protein sequence ID" value="MBS4202268.1"/>
    <property type="molecule type" value="Genomic_DNA"/>
</dbReference>
<accession>A0A942TS08</accession>
<feature type="domain" description="DUF1731" evidence="3">
    <location>
        <begin position="252"/>
        <end position="298"/>
    </location>
</feature>
<proteinExistence type="inferred from homology"/>
<comment type="caution">
    <text evidence="4">The sequence shown here is derived from an EMBL/GenBank/DDBJ whole genome shotgun (WGS) entry which is preliminary data.</text>
</comment>
<dbReference type="Proteomes" id="UP000682713">
    <property type="component" value="Unassembled WGS sequence"/>
</dbReference>
<reference evidence="4 5" key="1">
    <citation type="submission" date="2021-05" db="EMBL/GenBank/DDBJ databases">
        <title>Novel Bacillus species.</title>
        <authorList>
            <person name="Liu G."/>
        </authorList>
    </citation>
    <scope>NUCLEOTIDE SEQUENCE [LARGE SCALE GENOMIC DNA]</scope>
    <source>
        <strain evidence="4 5">FJAT-49732</strain>
    </source>
</reference>
<dbReference type="NCBIfam" id="TIGR01777">
    <property type="entry name" value="yfcH"/>
    <property type="match status" value="1"/>
</dbReference>
<evidence type="ECO:0000313" key="4">
    <source>
        <dbReference type="EMBL" id="MBS4202268.1"/>
    </source>
</evidence>
<dbReference type="Pfam" id="PF08338">
    <property type="entry name" value="DUF1731"/>
    <property type="match status" value="1"/>
</dbReference>
<dbReference type="InterPro" id="IPR010099">
    <property type="entry name" value="SDR39U1"/>
</dbReference>
<dbReference type="InterPro" id="IPR001509">
    <property type="entry name" value="Epimerase_deHydtase"/>
</dbReference>
<dbReference type="RefSeq" id="WP_213112658.1">
    <property type="nucleotide sequence ID" value="NZ_JAGYPJ010000001.1"/>
</dbReference>
<organism evidence="4 5">
    <name type="scientific">Lederbergia citrisecunda</name>
    <dbReference type="NCBI Taxonomy" id="2833583"/>
    <lineage>
        <taxon>Bacteria</taxon>
        <taxon>Bacillati</taxon>
        <taxon>Bacillota</taxon>
        <taxon>Bacilli</taxon>
        <taxon>Bacillales</taxon>
        <taxon>Bacillaceae</taxon>
        <taxon>Lederbergia</taxon>
    </lineage>
</organism>
<dbReference type="AlphaFoldDB" id="A0A942TS08"/>
<evidence type="ECO:0000259" key="3">
    <source>
        <dbReference type="Pfam" id="PF08338"/>
    </source>
</evidence>
<dbReference type="CDD" id="cd05242">
    <property type="entry name" value="SDR_a8"/>
    <property type="match status" value="1"/>
</dbReference>
<comment type="similarity">
    <text evidence="1">Belongs to the NAD(P)-dependent epimerase/dehydratase family. SDR39U1 subfamily.</text>
</comment>
<protein>
    <submittedName>
        <fullName evidence="4">TIGR01777 family oxidoreductase</fullName>
    </submittedName>
</protein>
<feature type="domain" description="NAD-dependent epimerase/dehydratase" evidence="2">
    <location>
        <begin position="3"/>
        <end position="216"/>
    </location>
</feature>
<dbReference type="InterPro" id="IPR036291">
    <property type="entry name" value="NAD(P)-bd_dom_sf"/>
</dbReference>
<evidence type="ECO:0000313" key="5">
    <source>
        <dbReference type="Proteomes" id="UP000682713"/>
    </source>
</evidence>
<evidence type="ECO:0000256" key="1">
    <source>
        <dbReference type="ARBA" id="ARBA00009353"/>
    </source>
</evidence>